<accession>A0A9X8QK33</accession>
<proteinExistence type="predicted"/>
<dbReference type="EMBL" id="FOEV01000008">
    <property type="protein sequence ID" value="SEQ75008.1"/>
    <property type="molecule type" value="Genomic_DNA"/>
</dbReference>
<gene>
    <name evidence="1" type="ORF">SAMN05216409_108137</name>
</gene>
<dbReference type="SUPFAM" id="SSF51905">
    <property type="entry name" value="FAD/NAD(P)-binding domain"/>
    <property type="match status" value="1"/>
</dbReference>
<organism evidence="1 2">
    <name type="scientific">Pseudomonas lutea</name>
    <dbReference type="NCBI Taxonomy" id="243924"/>
    <lineage>
        <taxon>Bacteria</taxon>
        <taxon>Pseudomonadati</taxon>
        <taxon>Pseudomonadota</taxon>
        <taxon>Gammaproteobacteria</taxon>
        <taxon>Pseudomonadales</taxon>
        <taxon>Pseudomonadaceae</taxon>
        <taxon>Pseudomonas</taxon>
    </lineage>
</organism>
<sequence length="439" mass="47743">MTNPLASIVIGAGPAGLGPLVCAMQHNEHIELLNQGVAWIEAQSSIGSGSLGDHAISSDTSASVLLECLEGANNPLSILTNSPEAEAVRLYGSGSIPLQVGGRFLNAMGQVMENAIRTHPRSELLLKQRAARIVVRDTNDFIVELADGTTRSSRSVVFAMGGYQERDETLSRFVKPELQLHDTYAEKCILTSELFSHDGLQTVMARLKQATRPRVVLIGSSHSALTAAHLLLEAGLDFDKQAVSVMYKRPPRVFYPDQASAYADGYQEFGEADICPTTGRIYRLAGLRMAARELLRRTLGLGDTQREDRLELCSLSDMTVDDVRARLDRATVIVPAFGYRPRTLPVFTAQGKRIQLLTETGPRQPMVDNNCRILAAGGTHLPGMYGIGLASGFVPRGPKLGGEPSFDGQTNGLWLYQNGIGRIVLDHMLRHTQPQMIAI</sequence>
<evidence type="ECO:0000313" key="2">
    <source>
        <dbReference type="Proteomes" id="UP000183210"/>
    </source>
</evidence>
<protein>
    <submittedName>
        <fullName evidence="1">Uncharacterized protein</fullName>
    </submittedName>
</protein>
<evidence type="ECO:0000313" key="1">
    <source>
        <dbReference type="EMBL" id="SEQ75008.1"/>
    </source>
</evidence>
<dbReference type="GeneID" id="300269725"/>
<dbReference type="InterPro" id="IPR036188">
    <property type="entry name" value="FAD/NAD-bd_sf"/>
</dbReference>
<dbReference type="Proteomes" id="UP000183210">
    <property type="component" value="Unassembled WGS sequence"/>
</dbReference>
<dbReference type="AlphaFoldDB" id="A0A9X8QK33"/>
<comment type="caution">
    <text evidence="1">The sequence shown here is derived from an EMBL/GenBank/DDBJ whole genome shotgun (WGS) entry which is preliminary data.</text>
</comment>
<dbReference type="RefSeq" id="WP_074826517.1">
    <property type="nucleotide sequence ID" value="NZ_FOEV01000008.1"/>
</dbReference>
<name>A0A9X8QK33_9PSED</name>
<reference evidence="1 2" key="1">
    <citation type="submission" date="2016-10" db="EMBL/GenBank/DDBJ databases">
        <authorList>
            <person name="Varghese N."/>
            <person name="Submissions S."/>
        </authorList>
    </citation>
    <scope>NUCLEOTIDE SEQUENCE [LARGE SCALE GENOMIC DNA]</scope>
    <source>
        <strain evidence="1 2">LMG 21974</strain>
    </source>
</reference>